<organism evidence="2 3">
    <name type="scientific">Podospora didyma</name>
    <dbReference type="NCBI Taxonomy" id="330526"/>
    <lineage>
        <taxon>Eukaryota</taxon>
        <taxon>Fungi</taxon>
        <taxon>Dikarya</taxon>
        <taxon>Ascomycota</taxon>
        <taxon>Pezizomycotina</taxon>
        <taxon>Sordariomycetes</taxon>
        <taxon>Sordariomycetidae</taxon>
        <taxon>Sordariales</taxon>
        <taxon>Podosporaceae</taxon>
        <taxon>Podospora</taxon>
    </lineage>
</organism>
<keyword evidence="3" id="KW-1185">Reference proteome</keyword>
<sequence length="128" mass="14493">MDYIAIAVRIDNQLFERSMEKRTNPVRPYRANMGKRVPPRQGNTSWGAHREAMELDATQHQSTKKGPGTPNTKPIIRTIALMGRDERLTKEEEGEHEKALKHLAGVKDVEPLGEVCGSEKSIEMIWSL</sequence>
<dbReference type="EMBL" id="JAULSW010000008">
    <property type="protein sequence ID" value="KAK3371895.1"/>
    <property type="molecule type" value="Genomic_DNA"/>
</dbReference>
<feature type="region of interest" description="Disordered" evidence="1">
    <location>
        <begin position="26"/>
        <end position="74"/>
    </location>
</feature>
<name>A0AAE0N6B5_9PEZI</name>
<proteinExistence type="predicted"/>
<accession>A0AAE0N6B5</accession>
<gene>
    <name evidence="2" type="ORF">B0H63DRAFT_483193</name>
</gene>
<reference evidence="2" key="2">
    <citation type="submission" date="2023-06" db="EMBL/GenBank/DDBJ databases">
        <authorList>
            <consortium name="Lawrence Berkeley National Laboratory"/>
            <person name="Haridas S."/>
            <person name="Hensen N."/>
            <person name="Bonometti L."/>
            <person name="Westerberg I."/>
            <person name="Brannstrom I.O."/>
            <person name="Guillou S."/>
            <person name="Cros-Aarteil S."/>
            <person name="Calhoun S."/>
            <person name="Kuo A."/>
            <person name="Mondo S."/>
            <person name="Pangilinan J."/>
            <person name="Riley R."/>
            <person name="LaButti K."/>
            <person name="Andreopoulos B."/>
            <person name="Lipzen A."/>
            <person name="Chen C."/>
            <person name="Yanf M."/>
            <person name="Daum C."/>
            <person name="Ng V."/>
            <person name="Clum A."/>
            <person name="Steindorff A."/>
            <person name="Ohm R."/>
            <person name="Martin F."/>
            <person name="Silar P."/>
            <person name="Natvig D."/>
            <person name="Lalanne C."/>
            <person name="Gautier V."/>
            <person name="Ament-velasquez S.L."/>
            <person name="Kruys A."/>
            <person name="Hutchinson M.I."/>
            <person name="Powell A.J."/>
            <person name="Barry K."/>
            <person name="Miller A.N."/>
            <person name="Grigoriev I.V."/>
            <person name="Debuchy R."/>
            <person name="Gladieux P."/>
            <person name="Thoren M.H."/>
            <person name="Johannesson H."/>
        </authorList>
    </citation>
    <scope>NUCLEOTIDE SEQUENCE</scope>
    <source>
        <strain evidence="2">CBS 232.78</strain>
    </source>
</reference>
<dbReference type="AlphaFoldDB" id="A0AAE0N6B5"/>
<evidence type="ECO:0000313" key="3">
    <source>
        <dbReference type="Proteomes" id="UP001285441"/>
    </source>
</evidence>
<comment type="caution">
    <text evidence="2">The sequence shown here is derived from an EMBL/GenBank/DDBJ whole genome shotgun (WGS) entry which is preliminary data.</text>
</comment>
<protein>
    <submittedName>
        <fullName evidence="2">Uncharacterized protein</fullName>
    </submittedName>
</protein>
<reference evidence="2" key="1">
    <citation type="journal article" date="2023" name="Mol. Phylogenet. Evol.">
        <title>Genome-scale phylogeny and comparative genomics of the fungal order Sordariales.</title>
        <authorList>
            <person name="Hensen N."/>
            <person name="Bonometti L."/>
            <person name="Westerberg I."/>
            <person name="Brannstrom I.O."/>
            <person name="Guillou S."/>
            <person name="Cros-Aarteil S."/>
            <person name="Calhoun S."/>
            <person name="Haridas S."/>
            <person name="Kuo A."/>
            <person name="Mondo S."/>
            <person name="Pangilinan J."/>
            <person name="Riley R."/>
            <person name="LaButti K."/>
            <person name="Andreopoulos B."/>
            <person name="Lipzen A."/>
            <person name="Chen C."/>
            <person name="Yan M."/>
            <person name="Daum C."/>
            <person name="Ng V."/>
            <person name="Clum A."/>
            <person name="Steindorff A."/>
            <person name="Ohm R.A."/>
            <person name="Martin F."/>
            <person name="Silar P."/>
            <person name="Natvig D.O."/>
            <person name="Lalanne C."/>
            <person name="Gautier V."/>
            <person name="Ament-Velasquez S.L."/>
            <person name="Kruys A."/>
            <person name="Hutchinson M.I."/>
            <person name="Powell A.J."/>
            <person name="Barry K."/>
            <person name="Miller A.N."/>
            <person name="Grigoriev I.V."/>
            <person name="Debuchy R."/>
            <person name="Gladieux P."/>
            <person name="Hiltunen Thoren M."/>
            <person name="Johannesson H."/>
        </authorList>
    </citation>
    <scope>NUCLEOTIDE SEQUENCE</scope>
    <source>
        <strain evidence="2">CBS 232.78</strain>
    </source>
</reference>
<evidence type="ECO:0000313" key="2">
    <source>
        <dbReference type="EMBL" id="KAK3371895.1"/>
    </source>
</evidence>
<evidence type="ECO:0000256" key="1">
    <source>
        <dbReference type="SAM" id="MobiDB-lite"/>
    </source>
</evidence>
<dbReference type="Proteomes" id="UP001285441">
    <property type="component" value="Unassembled WGS sequence"/>
</dbReference>